<evidence type="ECO:0000256" key="2">
    <source>
        <dbReference type="SAM" id="Phobius"/>
    </source>
</evidence>
<dbReference type="GO" id="GO:0016020">
    <property type="term" value="C:membrane"/>
    <property type="evidence" value="ECO:0007669"/>
    <property type="project" value="InterPro"/>
</dbReference>
<feature type="transmembrane region" description="Helical" evidence="2">
    <location>
        <begin position="113"/>
        <end position="131"/>
    </location>
</feature>
<keyword evidence="2" id="KW-0812">Transmembrane</keyword>
<evidence type="ECO:0000313" key="4">
    <source>
        <dbReference type="EMBL" id="TLV01464.1"/>
    </source>
</evidence>
<keyword evidence="2" id="KW-0472">Membrane</keyword>
<dbReference type="GO" id="GO:0000155">
    <property type="term" value="F:phosphorelay sensor kinase activity"/>
    <property type="evidence" value="ECO:0007669"/>
    <property type="project" value="InterPro"/>
</dbReference>
<feature type="domain" description="Signal transduction histidine kinase internal region" evidence="3">
    <location>
        <begin position="150"/>
        <end position="227"/>
    </location>
</feature>
<gene>
    <name evidence="4" type="ORF">FEN17_18730</name>
</gene>
<dbReference type="AlphaFoldDB" id="A0A5R9KYW4"/>
<dbReference type="SUPFAM" id="SSF55874">
    <property type="entry name" value="ATPase domain of HSP90 chaperone/DNA topoisomerase II/histidine kinase"/>
    <property type="match status" value="1"/>
</dbReference>
<dbReference type="PANTHER" id="PTHR34220:SF7">
    <property type="entry name" value="SENSOR HISTIDINE KINASE YPDA"/>
    <property type="match status" value="1"/>
</dbReference>
<sequence>MTFTRNSRLALIAFHTLLWSIYLLLPYAVSSAASGYKIGVMPGLFFTLAGLIHLVIFYVNAYVMYPRWLNQRFWWLYLLASVGLIMLSFRLKYQLLTSLFPEVLQASNAEKFVFGPSVAFFFLSIIYRNILNQLHAQRQLARQQSEQLRAELMFLRSQISPHFLFNVLTNLISLARQKSDKLESSLLMLSDLMRYILYDVNGRKITLAQEIDYLRSYIDLQKLRFGSDVPVTSEIEIDPGAYTSHIEPMLLIPLVENAFKHGVNVLENPEIHMYLFVKNGRLVFHVKNRFDVKSINLINENQGIGLANLRARLDLLYKNSHTLLITNTNNWFDVTLILDLL</sequence>
<dbReference type="OrthoDB" id="9792992at2"/>
<feature type="transmembrane region" description="Helical" evidence="2">
    <location>
        <begin position="75"/>
        <end position="93"/>
    </location>
</feature>
<protein>
    <submittedName>
        <fullName evidence="4">GHKL domain-containing protein</fullName>
    </submittedName>
</protein>
<reference evidence="4 5" key="1">
    <citation type="submission" date="2019-05" db="EMBL/GenBank/DDBJ databases">
        <authorList>
            <person name="Qu J.-H."/>
        </authorList>
    </citation>
    <scope>NUCLEOTIDE SEQUENCE [LARGE SCALE GENOMIC DNA]</scope>
    <source>
        <strain evidence="4 5">T17</strain>
    </source>
</reference>
<evidence type="ECO:0000259" key="3">
    <source>
        <dbReference type="Pfam" id="PF06580"/>
    </source>
</evidence>
<dbReference type="PANTHER" id="PTHR34220">
    <property type="entry name" value="SENSOR HISTIDINE KINASE YPDA"/>
    <property type="match status" value="1"/>
</dbReference>
<evidence type="ECO:0000313" key="5">
    <source>
        <dbReference type="Proteomes" id="UP000306402"/>
    </source>
</evidence>
<keyword evidence="5" id="KW-1185">Reference proteome</keyword>
<keyword evidence="2" id="KW-1133">Transmembrane helix</keyword>
<comment type="caution">
    <text evidence="4">The sequence shown here is derived from an EMBL/GenBank/DDBJ whole genome shotgun (WGS) entry which is preliminary data.</text>
</comment>
<dbReference type="Pfam" id="PF06580">
    <property type="entry name" value="His_kinase"/>
    <property type="match status" value="1"/>
</dbReference>
<dbReference type="RefSeq" id="WP_138366835.1">
    <property type="nucleotide sequence ID" value="NZ_VCEJ01000004.1"/>
</dbReference>
<dbReference type="InterPro" id="IPR036890">
    <property type="entry name" value="HATPase_C_sf"/>
</dbReference>
<feature type="coiled-coil region" evidence="1">
    <location>
        <begin position="131"/>
        <end position="158"/>
    </location>
</feature>
<name>A0A5R9KYW4_9BACT</name>
<proteinExistence type="predicted"/>
<dbReference type="Gene3D" id="3.30.565.10">
    <property type="entry name" value="Histidine kinase-like ATPase, C-terminal domain"/>
    <property type="match status" value="1"/>
</dbReference>
<organism evidence="4 5">
    <name type="scientific">Dyadobacter luticola</name>
    <dbReference type="NCBI Taxonomy" id="1979387"/>
    <lineage>
        <taxon>Bacteria</taxon>
        <taxon>Pseudomonadati</taxon>
        <taxon>Bacteroidota</taxon>
        <taxon>Cytophagia</taxon>
        <taxon>Cytophagales</taxon>
        <taxon>Spirosomataceae</taxon>
        <taxon>Dyadobacter</taxon>
    </lineage>
</organism>
<dbReference type="Proteomes" id="UP000306402">
    <property type="component" value="Unassembled WGS sequence"/>
</dbReference>
<dbReference type="EMBL" id="VCEJ01000004">
    <property type="protein sequence ID" value="TLV01464.1"/>
    <property type="molecule type" value="Genomic_DNA"/>
</dbReference>
<evidence type="ECO:0000256" key="1">
    <source>
        <dbReference type="SAM" id="Coils"/>
    </source>
</evidence>
<keyword evidence="1" id="KW-0175">Coiled coil</keyword>
<accession>A0A5R9KYW4</accession>
<feature type="transmembrane region" description="Helical" evidence="2">
    <location>
        <begin position="43"/>
        <end position="63"/>
    </location>
</feature>
<dbReference type="InterPro" id="IPR050640">
    <property type="entry name" value="Bact_2-comp_sensor_kinase"/>
</dbReference>
<dbReference type="InterPro" id="IPR010559">
    <property type="entry name" value="Sig_transdc_His_kin_internal"/>
</dbReference>